<dbReference type="InterPro" id="IPR031567">
    <property type="entry name" value="CRIM_dom"/>
</dbReference>
<name>A0A7R8X759_9CRUS</name>
<dbReference type="Pfam" id="PF16979">
    <property type="entry name" value="SIN1_PH"/>
    <property type="match status" value="1"/>
</dbReference>
<dbReference type="GO" id="GO:0031932">
    <property type="term" value="C:TORC2 complex"/>
    <property type="evidence" value="ECO:0007669"/>
    <property type="project" value="InterPro"/>
</dbReference>
<dbReference type="PANTHER" id="PTHR13335:SF1">
    <property type="entry name" value="TARGET OF RAPAMYCIN COMPLEX 2 SUBUNIT MAPKAP1"/>
    <property type="match status" value="1"/>
</dbReference>
<dbReference type="GO" id="GO:0005886">
    <property type="term" value="C:plasma membrane"/>
    <property type="evidence" value="ECO:0007669"/>
    <property type="project" value="TreeGrafter"/>
</dbReference>
<dbReference type="PANTHER" id="PTHR13335">
    <property type="entry name" value="TARGET OF RAPAMYCIN COMPLEX 2 SUBUNIT MAPKAP1"/>
    <property type="match status" value="1"/>
</dbReference>
<sequence length="474" mass="53892">MCEWVYLNNDFPIGCDVYGTSYDIRQADEDGEEGSMVQFSPEKLREMGHRRRSNTAQRLEKLKKEKRQAAKCRNVTWRERHMNLTEEKLSELFTEKELETPMEPIGNKVVSCFSELLKITPSMPTNPFAQYAKFDGNSNVGVPIKRININLTALPKSQQTKPLPVSVVASARVSDLIGLVCYLYTNENLQPPLISRAEAYSLFMADEDGTVDLDLPCLNPRDNISKFLFSVLALVENPDRGIHGEKKFVHVNMPDDSSVDIELSSECETAEGLVKQGLKRAKLLSKYRVSDVQLYKKSDPNVPLSHDTRMSSVDDRELVIRRKSEATATDGCLTQELLIIDAPRYECFRVSQVHKIMSSTEVQMGISGEKIEIVPAQASMASKLLSKPTKLISYDMNNVADCILIEERYNCAYFRFIFSDGEGNFKTYDFEGDKDIVKMIVEKCHNILELHPSQVRQEYLAIKETRSNRKKAKK</sequence>
<reference evidence="5" key="1">
    <citation type="submission" date="2020-11" db="EMBL/GenBank/DDBJ databases">
        <authorList>
            <person name="Tran Van P."/>
        </authorList>
    </citation>
    <scope>NUCLEOTIDE SEQUENCE</scope>
</reference>
<dbReference type="GO" id="GO:0005737">
    <property type="term" value="C:cytoplasm"/>
    <property type="evidence" value="ECO:0007669"/>
    <property type="project" value="TreeGrafter"/>
</dbReference>
<organism evidence="5">
    <name type="scientific">Darwinula stevensoni</name>
    <dbReference type="NCBI Taxonomy" id="69355"/>
    <lineage>
        <taxon>Eukaryota</taxon>
        <taxon>Metazoa</taxon>
        <taxon>Ecdysozoa</taxon>
        <taxon>Arthropoda</taxon>
        <taxon>Crustacea</taxon>
        <taxon>Oligostraca</taxon>
        <taxon>Ostracoda</taxon>
        <taxon>Podocopa</taxon>
        <taxon>Podocopida</taxon>
        <taxon>Darwinulocopina</taxon>
        <taxon>Darwinuloidea</taxon>
        <taxon>Darwinulidae</taxon>
        <taxon>Darwinula</taxon>
    </lineage>
</organism>
<dbReference type="GO" id="GO:0038203">
    <property type="term" value="P:TORC2 signaling"/>
    <property type="evidence" value="ECO:0007669"/>
    <property type="project" value="TreeGrafter"/>
</dbReference>
<dbReference type="InterPro" id="IPR011993">
    <property type="entry name" value="PH-like_dom_sf"/>
</dbReference>
<dbReference type="OrthoDB" id="241990at2759"/>
<dbReference type="Proteomes" id="UP000677054">
    <property type="component" value="Unassembled WGS sequence"/>
</dbReference>
<dbReference type="Pfam" id="PF05422">
    <property type="entry name" value="SIN1"/>
    <property type="match status" value="1"/>
</dbReference>
<dbReference type="EMBL" id="CAJPEV010000823">
    <property type="protein sequence ID" value="CAG0888845.1"/>
    <property type="molecule type" value="Genomic_DNA"/>
</dbReference>
<dbReference type="AlphaFoldDB" id="A0A7R8X759"/>
<evidence type="ECO:0000256" key="1">
    <source>
        <dbReference type="ARBA" id="ARBA00009407"/>
    </source>
</evidence>
<proteinExistence type="inferred from homology"/>
<comment type="similarity">
    <text evidence="1">Belongs to the SIN1 family.</text>
</comment>
<feature type="domain" description="Sin1 N-terminal" evidence="2">
    <location>
        <begin position="42"/>
        <end position="97"/>
    </location>
</feature>
<feature type="domain" description="CRIM" evidence="3">
    <location>
        <begin position="111"/>
        <end position="238"/>
    </location>
</feature>
<feature type="domain" description="SIN1-type PH" evidence="4">
    <location>
        <begin position="344"/>
        <end position="449"/>
    </location>
</feature>
<protein>
    <recommendedName>
        <fullName evidence="7">Target of rapamycin complex 2 subunit MAPKAP1</fullName>
    </recommendedName>
</protein>
<gene>
    <name evidence="5" type="ORF">DSTB1V02_LOCUS5158</name>
</gene>
<evidence type="ECO:0008006" key="7">
    <source>
        <dbReference type="Google" id="ProtNLM"/>
    </source>
</evidence>
<dbReference type="InterPro" id="IPR008828">
    <property type="entry name" value="Sin1/Avo1"/>
</dbReference>
<dbReference type="InterPro" id="IPR032679">
    <property type="entry name" value="Sin1_N"/>
</dbReference>
<dbReference type="Pfam" id="PF16978">
    <property type="entry name" value="CRIM"/>
    <property type="match status" value="1"/>
</dbReference>
<evidence type="ECO:0000313" key="6">
    <source>
        <dbReference type="Proteomes" id="UP000677054"/>
    </source>
</evidence>
<keyword evidence="6" id="KW-1185">Reference proteome</keyword>
<dbReference type="GO" id="GO:0005546">
    <property type="term" value="F:phosphatidylinositol-4,5-bisphosphate binding"/>
    <property type="evidence" value="ECO:0007669"/>
    <property type="project" value="TreeGrafter"/>
</dbReference>
<dbReference type="InterPro" id="IPR031313">
    <property type="entry name" value="Sin1_PH_dom"/>
</dbReference>
<dbReference type="Gene3D" id="2.30.29.30">
    <property type="entry name" value="Pleckstrin-homology domain (PH domain)/Phosphotyrosine-binding domain (PTB)"/>
    <property type="match status" value="1"/>
</dbReference>
<evidence type="ECO:0000313" key="5">
    <source>
        <dbReference type="EMBL" id="CAD7245284.1"/>
    </source>
</evidence>
<accession>A0A7R8X759</accession>
<evidence type="ECO:0000259" key="3">
    <source>
        <dbReference type="Pfam" id="PF16978"/>
    </source>
</evidence>
<dbReference type="EMBL" id="LR900340">
    <property type="protein sequence ID" value="CAD7245284.1"/>
    <property type="molecule type" value="Genomic_DNA"/>
</dbReference>
<evidence type="ECO:0000259" key="2">
    <source>
        <dbReference type="Pfam" id="PF05422"/>
    </source>
</evidence>
<evidence type="ECO:0000259" key="4">
    <source>
        <dbReference type="Pfam" id="PF16979"/>
    </source>
</evidence>